<sequence length="325" mass="36578">MDRMIYPMKLRAPLKDYIWGGTRLKTEYGRKTSLAKVAESWELACHKEDQSVIENGADAGLTLEAYIAREGAHAALGSHGSRYPYFPLLIKLIDAHNDLSVQVHPDDSYAFEHEGEYGKMEMWYILDAEPGAEIIYGFKEEISREECRRRIEENTLLDVVRRVKVKAGDAIVIPAGTLHAIGRGIFLAEIQQNSDTTYRVYDYARCGADGRLRDLHIDKALDVLSFAPPAYDVNRGEKFSIFAEHEMTVVARTEFFTVYHFALKGRCHLQAGRTSFQSIVALGGPMELSWSGGEEILEKGDSYFIPASFGDYTMRGEGAFLLTEI</sequence>
<feature type="binding site" evidence="5">
    <location>
        <position position="121"/>
    </location>
    <ligand>
        <name>Zn(2+)</name>
        <dbReference type="ChEBI" id="CHEBI:29105"/>
    </ligand>
</feature>
<feature type="domain" description="Phosphomannose isomerase type I catalytic" evidence="7">
    <location>
        <begin position="9"/>
        <end position="108"/>
    </location>
</feature>
<evidence type="ECO:0000256" key="3">
    <source>
        <dbReference type="ARBA" id="ARBA00029741"/>
    </source>
</evidence>
<dbReference type="InterPro" id="IPR046457">
    <property type="entry name" value="PMI_typeI_cat"/>
</dbReference>
<dbReference type="InterPro" id="IPR049071">
    <property type="entry name" value="MPI_cupin_dom"/>
</dbReference>
<evidence type="ECO:0000259" key="8">
    <source>
        <dbReference type="Pfam" id="PF21621"/>
    </source>
</evidence>
<evidence type="ECO:0000313" key="10">
    <source>
        <dbReference type="EMBL" id="EEX76117.1"/>
    </source>
</evidence>
<gene>
    <name evidence="10" type="primary">manA</name>
    <name evidence="9" type="ordered locus">Selsp_0219</name>
    <name evidence="10" type="ORF">SELSPUOL_02504</name>
</gene>
<evidence type="ECO:0000313" key="9">
    <source>
        <dbReference type="EMBL" id="AEB99196.1"/>
    </source>
</evidence>
<reference evidence="10 11" key="1">
    <citation type="submission" date="2009-09" db="EMBL/GenBank/DDBJ databases">
        <authorList>
            <person name="Weinstock G."/>
            <person name="Sodergren E."/>
            <person name="Clifton S."/>
            <person name="Fulton L."/>
            <person name="Fulton B."/>
            <person name="Courtney L."/>
            <person name="Fronick C."/>
            <person name="Harrison M."/>
            <person name="Strong C."/>
            <person name="Farmer C."/>
            <person name="Delahaunty K."/>
            <person name="Markovic C."/>
            <person name="Hall O."/>
            <person name="Minx P."/>
            <person name="Tomlinson C."/>
            <person name="Mitreva M."/>
            <person name="Nelson J."/>
            <person name="Hou S."/>
            <person name="Wollam A."/>
            <person name="Pepin K.H."/>
            <person name="Johnson M."/>
            <person name="Bhonagiri V."/>
            <person name="Nash W.E."/>
            <person name="Warren W."/>
            <person name="Chinwalla A."/>
            <person name="Mardis E.R."/>
            <person name="Wilson R.K."/>
        </authorList>
    </citation>
    <scope>NUCLEOTIDE SEQUENCE [LARGE SCALE GENOMIC DNA]</scope>
    <source>
        <strain evidence="10">ATCC 35185</strain>
        <strain evidence="11">ATCC 35185 / DSM 20758 / VPI D19B-28</strain>
    </source>
</reference>
<dbReference type="GO" id="GO:0008270">
    <property type="term" value="F:zinc ion binding"/>
    <property type="evidence" value="ECO:0007669"/>
    <property type="project" value="InterPro"/>
</dbReference>
<dbReference type="EMBL" id="ACKP02000052">
    <property type="protein sequence ID" value="EEX76117.1"/>
    <property type="molecule type" value="Genomic_DNA"/>
</dbReference>
<name>C9LYE4_SELS3</name>
<dbReference type="eggNOG" id="COG1482">
    <property type="taxonomic scope" value="Bacteria"/>
</dbReference>
<dbReference type="Proteomes" id="UP000011124">
    <property type="component" value="Chromosome"/>
</dbReference>
<dbReference type="SUPFAM" id="SSF51182">
    <property type="entry name" value="RmlC-like cupins"/>
    <property type="match status" value="1"/>
</dbReference>
<dbReference type="Pfam" id="PF20511">
    <property type="entry name" value="PMI_typeI_cat"/>
    <property type="match status" value="1"/>
</dbReference>
<dbReference type="PANTHER" id="PTHR42742:SF3">
    <property type="entry name" value="FRUCTOKINASE"/>
    <property type="match status" value="1"/>
</dbReference>
<evidence type="ECO:0000256" key="5">
    <source>
        <dbReference type="PIRSR" id="PIRSR036894-1"/>
    </source>
</evidence>
<evidence type="ECO:0000256" key="6">
    <source>
        <dbReference type="PIRSR" id="PIRSR036894-2"/>
    </source>
</evidence>
<dbReference type="InterPro" id="IPR014628">
    <property type="entry name" value="Man6P_isomerase_Firm_short"/>
</dbReference>
<feature type="active site" evidence="6">
    <location>
        <position position="199"/>
    </location>
</feature>
<keyword evidence="1 5" id="KW-0479">Metal-binding</keyword>
<evidence type="ECO:0000313" key="12">
    <source>
        <dbReference type="Proteomes" id="UP000011124"/>
    </source>
</evidence>
<dbReference type="OrthoDB" id="9808275at2"/>
<comment type="cofactor">
    <cofactor evidence="5">
        <name>Zn(2+)</name>
        <dbReference type="ChEBI" id="CHEBI:29105"/>
    </cofactor>
    <text evidence="5">Binds 1 zinc ion per subunit.</text>
</comment>
<dbReference type="HOGENOM" id="CLU_020529_0_0_9"/>
<evidence type="ECO:0000256" key="4">
    <source>
        <dbReference type="ARBA" id="ARBA00030762"/>
    </source>
</evidence>
<dbReference type="KEGG" id="ssg:Selsp_0219"/>
<keyword evidence="12" id="KW-1185">Reference proteome</keyword>
<feature type="domain" description="Mannose-6-phosphate isomerase cupin" evidence="8">
    <location>
        <begin position="247"/>
        <end position="320"/>
    </location>
</feature>
<reference evidence="9 12" key="2">
    <citation type="submission" date="2011-04" db="EMBL/GenBank/DDBJ databases">
        <title>The complete genome of Selenomonas sputigena DSM 20758.</title>
        <authorList>
            <consortium name="US DOE Joint Genome Institute (JGI-PGF)"/>
            <person name="Lucas S."/>
            <person name="Copeland A."/>
            <person name="Lapidus A."/>
            <person name="Bruce D."/>
            <person name="Goodwin L."/>
            <person name="Pitluck S."/>
            <person name="Peters L."/>
            <person name="Kyrpides N."/>
            <person name="Mavromatis K."/>
            <person name="Ivanova N."/>
            <person name="Ovchinnikova G."/>
            <person name="Teshima H."/>
            <person name="Detter J.C."/>
            <person name="Tapia R."/>
            <person name="Han C."/>
            <person name="Land M."/>
            <person name="Hauser L."/>
            <person name="Markowitz V."/>
            <person name="Cheng J.-F."/>
            <person name="Hugenholtz P."/>
            <person name="Woyke T."/>
            <person name="Wu D."/>
            <person name="Gronow S."/>
            <person name="Wellnitz S."/>
            <person name="Schneider S."/>
            <person name="Klenk H.-P."/>
            <person name="Eisen J.A."/>
        </authorList>
    </citation>
    <scope>NUCLEOTIDE SEQUENCE [LARGE SCALE GENOMIC DNA]</scope>
    <source>
        <strain evidence="9">ATCC 35185</strain>
        <strain evidence="12">ATCC 35185 / DSM 20758 / VPI D19B-28</strain>
    </source>
</reference>
<accession>C9LYE4</accession>
<evidence type="ECO:0000313" key="11">
    <source>
        <dbReference type="Proteomes" id="UP000003505"/>
    </source>
</evidence>
<feature type="binding site" evidence="5">
    <location>
        <position position="104"/>
    </location>
    <ligand>
        <name>Zn(2+)</name>
        <dbReference type="ChEBI" id="CHEBI:29105"/>
    </ligand>
</feature>
<dbReference type="InterPro" id="IPR051804">
    <property type="entry name" value="Carb_Metab_Reg_Kinase/Isom"/>
</dbReference>
<proteinExistence type="predicted"/>
<evidence type="ECO:0000259" key="7">
    <source>
        <dbReference type="Pfam" id="PF20511"/>
    </source>
</evidence>
<dbReference type="CDD" id="cd07010">
    <property type="entry name" value="cupin_PMI_type_I_N_bac"/>
    <property type="match status" value="1"/>
</dbReference>
<dbReference type="STRING" id="546271.Selsp_0219"/>
<dbReference type="InterPro" id="IPR014710">
    <property type="entry name" value="RmlC-like_jellyroll"/>
</dbReference>
<dbReference type="InterPro" id="IPR011051">
    <property type="entry name" value="RmlC_Cupin_sf"/>
</dbReference>
<keyword evidence="10" id="KW-0413">Isomerase</keyword>
<evidence type="ECO:0000256" key="2">
    <source>
        <dbReference type="ARBA" id="ARBA00022833"/>
    </source>
</evidence>
<dbReference type="GO" id="GO:0005975">
    <property type="term" value="P:carbohydrate metabolic process"/>
    <property type="evidence" value="ECO:0007669"/>
    <property type="project" value="InterPro"/>
</dbReference>
<dbReference type="EMBL" id="CP002637">
    <property type="protein sequence ID" value="AEB99196.1"/>
    <property type="molecule type" value="Genomic_DNA"/>
</dbReference>
<dbReference type="PANTHER" id="PTHR42742">
    <property type="entry name" value="TRANSCRIPTIONAL REPRESSOR MPRA"/>
    <property type="match status" value="1"/>
</dbReference>
<evidence type="ECO:0000256" key="1">
    <source>
        <dbReference type="ARBA" id="ARBA00022723"/>
    </source>
</evidence>
<dbReference type="Proteomes" id="UP000003505">
    <property type="component" value="Unassembled WGS sequence"/>
</dbReference>
<dbReference type="Pfam" id="PF21621">
    <property type="entry name" value="MPI_cupin_dom"/>
    <property type="match status" value="1"/>
</dbReference>
<protein>
    <recommendedName>
        <fullName evidence="3">Phosphohexomutase</fullName>
    </recommendedName>
    <alternativeName>
        <fullName evidence="4">Phosphomannose isomerase</fullName>
    </alternativeName>
</protein>
<dbReference type="Gene3D" id="2.60.120.10">
    <property type="entry name" value="Jelly Rolls"/>
    <property type="match status" value="2"/>
</dbReference>
<dbReference type="AlphaFoldDB" id="C9LYE4"/>
<organism evidence="10 11">
    <name type="scientific">Selenomonas sputigena (strain ATCC 35185 / DSM 20758 / CCUG 44933 / VPI D19B-28)</name>
    <dbReference type="NCBI Taxonomy" id="546271"/>
    <lineage>
        <taxon>Bacteria</taxon>
        <taxon>Bacillati</taxon>
        <taxon>Bacillota</taxon>
        <taxon>Negativicutes</taxon>
        <taxon>Selenomonadales</taxon>
        <taxon>Selenomonadaceae</taxon>
        <taxon>Selenomonas</taxon>
    </lineage>
</organism>
<dbReference type="PIRSF" id="PIRSF036894">
    <property type="entry name" value="PMI_Firm_short"/>
    <property type="match status" value="1"/>
</dbReference>
<feature type="binding site" evidence="5">
    <location>
        <position position="179"/>
    </location>
    <ligand>
        <name>Zn(2+)</name>
        <dbReference type="ChEBI" id="CHEBI:29105"/>
    </ligand>
</feature>
<dbReference type="GO" id="GO:0004476">
    <property type="term" value="F:mannose-6-phosphate isomerase activity"/>
    <property type="evidence" value="ECO:0007669"/>
    <property type="project" value="InterPro"/>
</dbReference>
<keyword evidence="2 5" id="KW-0862">Zinc</keyword>